<keyword evidence="3 5" id="KW-0479">Metal-binding</keyword>
<dbReference type="InterPro" id="IPR050265">
    <property type="entry name" value="Fe/Mn_Superoxide_Dismutase"/>
</dbReference>
<evidence type="ECO:0000256" key="4">
    <source>
        <dbReference type="ARBA" id="ARBA00023002"/>
    </source>
</evidence>
<dbReference type="PATRIC" id="fig|1619044.3.peg.822"/>
<dbReference type="InterPro" id="IPR001189">
    <property type="entry name" value="Mn/Fe_SOD"/>
</dbReference>
<protein>
    <recommendedName>
        <fullName evidence="2">superoxide dismutase</fullName>
        <ecNumber evidence="2">1.15.1.1</ecNumber>
    </recommendedName>
</protein>
<dbReference type="GO" id="GO:0004784">
    <property type="term" value="F:superoxide dismutase activity"/>
    <property type="evidence" value="ECO:0007669"/>
    <property type="project" value="UniProtKB-EC"/>
</dbReference>
<evidence type="ECO:0000313" key="7">
    <source>
        <dbReference type="EMBL" id="KKW42007.1"/>
    </source>
</evidence>
<feature type="domain" description="Manganese/iron superoxide dismutase C-terminal" evidence="6">
    <location>
        <begin position="92"/>
        <end position="191"/>
    </location>
</feature>
<name>A0A0G2AL52_9BACT</name>
<dbReference type="SUPFAM" id="SSF54719">
    <property type="entry name" value="Fe,Mn superoxide dismutase (SOD), C-terminal domain"/>
    <property type="match status" value="1"/>
</dbReference>
<dbReference type="InterPro" id="IPR036324">
    <property type="entry name" value="Mn/Fe_SOD_N_sf"/>
</dbReference>
<evidence type="ECO:0000256" key="2">
    <source>
        <dbReference type="ARBA" id="ARBA00012682"/>
    </source>
</evidence>
<evidence type="ECO:0000256" key="5">
    <source>
        <dbReference type="PIRSR" id="PIRSR000349-1"/>
    </source>
</evidence>
<dbReference type="Pfam" id="PF02777">
    <property type="entry name" value="Sod_Fe_C"/>
    <property type="match status" value="1"/>
</dbReference>
<reference evidence="7 8" key="1">
    <citation type="journal article" date="2015" name="Nature">
        <title>rRNA introns, odd ribosomes, and small enigmatic genomes across a large radiation of phyla.</title>
        <authorList>
            <person name="Brown C.T."/>
            <person name="Hug L.A."/>
            <person name="Thomas B.C."/>
            <person name="Sharon I."/>
            <person name="Castelle C.J."/>
            <person name="Singh A."/>
            <person name="Wilkins M.J."/>
            <person name="Williams K.H."/>
            <person name="Banfield J.F."/>
        </authorList>
    </citation>
    <scope>NUCLEOTIDE SEQUENCE [LARGE SCALE GENOMIC DNA]</scope>
</reference>
<dbReference type="AlphaFoldDB" id="A0A0G2AL52"/>
<keyword evidence="4" id="KW-0560">Oxidoreductase</keyword>
<evidence type="ECO:0000256" key="3">
    <source>
        <dbReference type="ARBA" id="ARBA00022723"/>
    </source>
</evidence>
<dbReference type="GO" id="GO:0046872">
    <property type="term" value="F:metal ion binding"/>
    <property type="evidence" value="ECO:0007669"/>
    <property type="project" value="UniProtKB-KW"/>
</dbReference>
<dbReference type="SUPFAM" id="SSF46609">
    <property type="entry name" value="Fe,Mn superoxide dismutase (SOD), N-terminal domain"/>
    <property type="match status" value="1"/>
</dbReference>
<dbReference type="Proteomes" id="UP000033870">
    <property type="component" value="Unassembled WGS sequence"/>
</dbReference>
<dbReference type="EC" id="1.15.1.1" evidence="2"/>
<dbReference type="EMBL" id="LCRX01000011">
    <property type="protein sequence ID" value="KKW42007.1"/>
    <property type="molecule type" value="Genomic_DNA"/>
</dbReference>
<gene>
    <name evidence="7" type="ORF">UY92_C0011G0029</name>
</gene>
<organism evidence="7 8">
    <name type="scientific">Candidatus Magasanikbacteria bacterium GW2011_GWA2_56_11</name>
    <dbReference type="NCBI Taxonomy" id="1619044"/>
    <lineage>
        <taxon>Bacteria</taxon>
        <taxon>Candidatus Magasanikiibacteriota</taxon>
    </lineage>
</organism>
<feature type="binding site" evidence="5">
    <location>
        <position position="158"/>
    </location>
    <ligand>
        <name>Mn(2+)</name>
        <dbReference type="ChEBI" id="CHEBI:29035"/>
    </ligand>
</feature>
<dbReference type="STRING" id="1619044.UY92_C0011G0029"/>
<dbReference type="InterPro" id="IPR036314">
    <property type="entry name" value="SOD_C_sf"/>
</dbReference>
<dbReference type="Gene3D" id="3.55.40.20">
    <property type="entry name" value="Iron/manganese superoxide dismutase, C-terminal domain"/>
    <property type="match status" value="1"/>
</dbReference>
<dbReference type="PANTHER" id="PTHR11404">
    <property type="entry name" value="SUPEROXIDE DISMUTASE 2"/>
    <property type="match status" value="1"/>
</dbReference>
<evidence type="ECO:0000313" key="8">
    <source>
        <dbReference type="Proteomes" id="UP000033870"/>
    </source>
</evidence>
<dbReference type="InterPro" id="IPR019832">
    <property type="entry name" value="Mn/Fe_SOD_C"/>
</dbReference>
<comment type="caution">
    <text evidence="7">The sequence shown here is derived from an EMBL/GenBank/DDBJ whole genome shotgun (WGS) entry which is preliminary data.</text>
</comment>
<comment type="similarity">
    <text evidence="1">Belongs to the iron/manganese superoxide dismutase family.</text>
</comment>
<dbReference type="PIRSF" id="PIRSF000349">
    <property type="entry name" value="SODismutase"/>
    <property type="match status" value="1"/>
</dbReference>
<feature type="binding site" evidence="5">
    <location>
        <position position="162"/>
    </location>
    <ligand>
        <name>Mn(2+)</name>
        <dbReference type="ChEBI" id="CHEBI:29035"/>
    </ligand>
</feature>
<feature type="binding site" evidence="5">
    <location>
        <position position="74"/>
    </location>
    <ligand>
        <name>Mn(2+)</name>
        <dbReference type="ChEBI" id="CHEBI:29035"/>
    </ligand>
</feature>
<evidence type="ECO:0000256" key="1">
    <source>
        <dbReference type="ARBA" id="ARBA00008714"/>
    </source>
</evidence>
<accession>A0A0G2AL52</accession>
<evidence type="ECO:0000259" key="6">
    <source>
        <dbReference type="Pfam" id="PF02777"/>
    </source>
</evidence>
<sequence length="193" mass="22222">MNYQPKNFDQLLPLPGFSDTMLKNHFTLYQGYVMNANKINSLLDEMLQAGKTDTPEYAELTRRFGWEFNGMRLHEYYFDNMTKEPAALDMSSPLAQKIASEFGSHENWEKDFRAVGAMRGIGWAVLAHDARSGRLFNIWINEHDAGHLAGTSPLLVMDVFEHAYMLDYGIRRADYISAFFRAINWPEVASRLL</sequence>
<dbReference type="PANTHER" id="PTHR11404:SF6">
    <property type="entry name" value="SUPEROXIDE DISMUTASE [MN], MITOCHONDRIAL"/>
    <property type="match status" value="1"/>
</dbReference>
<proteinExistence type="inferred from homology"/>
<feature type="binding site" evidence="5">
    <location>
        <position position="25"/>
    </location>
    <ligand>
        <name>Mn(2+)</name>
        <dbReference type="ChEBI" id="CHEBI:29035"/>
    </ligand>
</feature>